<organism evidence="2 3">
    <name type="scientific">Pseudomonas psychrophila</name>
    <dbReference type="NCBI Taxonomy" id="122355"/>
    <lineage>
        <taxon>Bacteria</taxon>
        <taxon>Pseudomonadati</taxon>
        <taxon>Pseudomonadota</taxon>
        <taxon>Gammaproteobacteria</taxon>
        <taxon>Pseudomonadales</taxon>
        <taxon>Pseudomonadaceae</taxon>
        <taxon>Pseudomonas</taxon>
    </lineage>
</organism>
<evidence type="ECO:0000313" key="3">
    <source>
        <dbReference type="Proteomes" id="UP000182058"/>
    </source>
</evidence>
<proteinExistence type="predicted"/>
<sequence>MSDKAKTEVGAKVTVIALLLADVQNQTPEHLNTKKQMSVFSVSKSSSSKKDIRSDGVLPHSS</sequence>
<name>A0ABY0W676_9PSED</name>
<evidence type="ECO:0000256" key="1">
    <source>
        <dbReference type="SAM" id="MobiDB-lite"/>
    </source>
</evidence>
<feature type="compositionally biased region" description="Low complexity" evidence="1">
    <location>
        <begin position="37"/>
        <end position="46"/>
    </location>
</feature>
<dbReference type="EMBL" id="LT629795">
    <property type="protein sequence ID" value="SDU75240.1"/>
    <property type="molecule type" value="Genomic_DNA"/>
</dbReference>
<feature type="region of interest" description="Disordered" evidence="1">
    <location>
        <begin position="37"/>
        <end position="62"/>
    </location>
</feature>
<keyword evidence="3" id="KW-1185">Reference proteome</keyword>
<accession>A0ABY0W676</accession>
<protein>
    <submittedName>
        <fullName evidence="2">Uncharacterized protein</fullName>
    </submittedName>
</protein>
<reference evidence="2 3" key="1">
    <citation type="submission" date="2016-10" db="EMBL/GenBank/DDBJ databases">
        <authorList>
            <person name="Varghese N."/>
            <person name="Submissions S."/>
        </authorList>
    </citation>
    <scope>NUCLEOTIDE SEQUENCE [LARGE SCALE GENOMIC DNA]</scope>
    <source>
        <strain evidence="2 3">BS3667</strain>
    </source>
</reference>
<dbReference type="Proteomes" id="UP000182058">
    <property type="component" value="Chromosome I"/>
</dbReference>
<gene>
    <name evidence="2" type="ORF">SAMN04490201_4904</name>
</gene>
<evidence type="ECO:0000313" key="2">
    <source>
        <dbReference type="EMBL" id="SDU75240.1"/>
    </source>
</evidence>